<comment type="pathway">
    <text evidence="5">Quinol/quinone metabolism; menaquinone biosynthesis; menaquinol from 1,4-dihydroxy-2-naphthoate: step 2/2.</text>
</comment>
<dbReference type="Proteomes" id="UP000184233">
    <property type="component" value="Unassembled WGS sequence"/>
</dbReference>
<dbReference type="NCBIfam" id="NF001244">
    <property type="entry name" value="PRK00216.1-5"/>
    <property type="match status" value="1"/>
</dbReference>
<dbReference type="HAMAP" id="MF_01813">
    <property type="entry name" value="MenG_UbiE_methyltr"/>
    <property type="match status" value="1"/>
</dbReference>
<dbReference type="SUPFAM" id="SSF53335">
    <property type="entry name" value="S-adenosyl-L-methionine-dependent methyltransferases"/>
    <property type="match status" value="1"/>
</dbReference>
<gene>
    <name evidence="5" type="primary">menG</name>
    <name evidence="6" type="ORF">BGO89_05595</name>
</gene>
<feature type="binding site" evidence="5">
    <location>
        <position position="75"/>
    </location>
    <ligand>
        <name>S-adenosyl-L-methionine</name>
        <dbReference type="ChEBI" id="CHEBI:59789"/>
    </ligand>
</feature>
<comment type="similarity">
    <text evidence="5">Belongs to the class I-like SAM-binding methyltransferase superfamily. MenG/UbiE family.</text>
</comment>
<evidence type="ECO:0000313" key="6">
    <source>
        <dbReference type="EMBL" id="OJX59691.1"/>
    </source>
</evidence>
<keyword evidence="6" id="KW-0830">Ubiquinone</keyword>
<dbReference type="EC" id="2.1.1.163" evidence="5"/>
<keyword evidence="1 5" id="KW-0474">Menaquinone biosynthesis</keyword>
<proteinExistence type="inferred from homology"/>
<dbReference type="InterPro" id="IPR023576">
    <property type="entry name" value="UbiE/COQ5_MeTrFase_CS"/>
</dbReference>
<comment type="catalytic activity">
    <reaction evidence="5">
        <text>a 2-demethylmenaquinol + S-adenosyl-L-methionine = a menaquinol + S-adenosyl-L-homocysteine + H(+)</text>
        <dbReference type="Rhea" id="RHEA:42640"/>
        <dbReference type="Rhea" id="RHEA-COMP:9539"/>
        <dbReference type="Rhea" id="RHEA-COMP:9563"/>
        <dbReference type="ChEBI" id="CHEBI:15378"/>
        <dbReference type="ChEBI" id="CHEBI:18151"/>
        <dbReference type="ChEBI" id="CHEBI:55437"/>
        <dbReference type="ChEBI" id="CHEBI:57856"/>
        <dbReference type="ChEBI" id="CHEBI:59789"/>
        <dbReference type="EC" id="2.1.1.163"/>
    </reaction>
</comment>
<feature type="binding site" evidence="5">
    <location>
        <position position="54"/>
    </location>
    <ligand>
        <name>S-adenosyl-L-methionine</name>
        <dbReference type="ChEBI" id="CHEBI:59789"/>
    </ligand>
</feature>
<dbReference type="GO" id="GO:0032259">
    <property type="term" value="P:methylation"/>
    <property type="evidence" value="ECO:0007669"/>
    <property type="project" value="UniProtKB-KW"/>
</dbReference>
<dbReference type="Pfam" id="PF01209">
    <property type="entry name" value="Ubie_methyltran"/>
    <property type="match status" value="1"/>
</dbReference>
<dbReference type="InterPro" id="IPR029063">
    <property type="entry name" value="SAM-dependent_MTases_sf"/>
</dbReference>
<evidence type="ECO:0000256" key="2">
    <source>
        <dbReference type="ARBA" id="ARBA00022603"/>
    </source>
</evidence>
<dbReference type="AlphaFoldDB" id="A0A1M3L325"/>
<comment type="function">
    <text evidence="5">Methyltransferase required for the conversion of demethylmenaquinol (DMKH2) to menaquinol (MKH2).</text>
</comment>
<dbReference type="Gene3D" id="3.40.50.150">
    <property type="entry name" value="Vaccinia Virus protein VP39"/>
    <property type="match status" value="1"/>
</dbReference>
<evidence type="ECO:0000256" key="4">
    <source>
        <dbReference type="ARBA" id="ARBA00022691"/>
    </source>
</evidence>
<dbReference type="UniPathway" id="UPA00079">
    <property type="reaction ID" value="UER00169"/>
</dbReference>
<dbReference type="PANTHER" id="PTHR43591:SF24">
    <property type="entry name" value="2-METHOXY-6-POLYPRENYL-1,4-BENZOQUINOL METHYLASE, MITOCHONDRIAL"/>
    <property type="match status" value="1"/>
</dbReference>
<accession>A0A1M3L325</accession>
<dbReference type="PROSITE" id="PS01183">
    <property type="entry name" value="UBIE_1"/>
    <property type="match status" value="1"/>
</dbReference>
<evidence type="ECO:0000256" key="3">
    <source>
        <dbReference type="ARBA" id="ARBA00022679"/>
    </source>
</evidence>
<evidence type="ECO:0000313" key="7">
    <source>
        <dbReference type="Proteomes" id="UP000184233"/>
    </source>
</evidence>
<evidence type="ECO:0000256" key="5">
    <source>
        <dbReference type="HAMAP-Rule" id="MF_01813"/>
    </source>
</evidence>
<dbReference type="GO" id="GO:0009234">
    <property type="term" value="P:menaquinone biosynthetic process"/>
    <property type="evidence" value="ECO:0007669"/>
    <property type="project" value="UniProtKB-UniRule"/>
</dbReference>
<protein>
    <recommendedName>
        <fullName evidence="5">Demethylmenaquinone methyltransferase</fullName>
        <ecNumber evidence="5">2.1.1.163</ecNumber>
    </recommendedName>
</protein>
<comment type="caution">
    <text evidence="6">The sequence shown here is derived from an EMBL/GenBank/DDBJ whole genome shotgun (WGS) entry which is preliminary data.</text>
</comment>
<dbReference type="CDD" id="cd02440">
    <property type="entry name" value="AdoMet_MTases"/>
    <property type="match status" value="1"/>
</dbReference>
<dbReference type="InterPro" id="IPR004033">
    <property type="entry name" value="UbiE/COQ5_MeTrFase"/>
</dbReference>
<name>A0A1M3L325_9BACT</name>
<keyword evidence="2 5" id="KW-0489">Methyltransferase</keyword>
<dbReference type="STRING" id="1895771.BGO89_05595"/>
<dbReference type="PROSITE" id="PS51608">
    <property type="entry name" value="SAM_MT_UBIE"/>
    <property type="match status" value="1"/>
</dbReference>
<evidence type="ECO:0000256" key="1">
    <source>
        <dbReference type="ARBA" id="ARBA00022428"/>
    </source>
</evidence>
<reference evidence="6 7" key="1">
    <citation type="submission" date="2016-09" db="EMBL/GenBank/DDBJ databases">
        <title>Genome-resolved meta-omics ties microbial dynamics to process performance in biotechnology for thiocyanate degradation.</title>
        <authorList>
            <person name="Kantor R.S."/>
            <person name="Huddy R.J."/>
            <person name="Iyer R."/>
            <person name="Thomas B.C."/>
            <person name="Brown C.T."/>
            <person name="Anantharaman K."/>
            <person name="Tringe S."/>
            <person name="Hettich R.L."/>
            <person name="Harrison S.T."/>
            <person name="Banfield J.F."/>
        </authorList>
    </citation>
    <scope>NUCLEOTIDE SEQUENCE [LARGE SCALE GENOMIC DNA]</scope>
    <source>
        <strain evidence="6">59-99</strain>
    </source>
</reference>
<feature type="binding site" evidence="5">
    <location>
        <position position="118"/>
    </location>
    <ligand>
        <name>S-adenosyl-L-methionine</name>
        <dbReference type="ChEBI" id="CHEBI:59789"/>
    </ligand>
</feature>
<dbReference type="PANTHER" id="PTHR43591">
    <property type="entry name" value="METHYLTRANSFERASE"/>
    <property type="match status" value="1"/>
</dbReference>
<dbReference type="NCBIfam" id="TIGR01934">
    <property type="entry name" value="MenG_MenH_UbiE"/>
    <property type="match status" value="1"/>
</dbReference>
<keyword evidence="3 5" id="KW-0808">Transferase</keyword>
<sequence>MSDTVQQMFSDIAPKYDVTNSVLSLGIHHLWRAKTVRESGARPGMSVLDCATGTGDLAIAFKKAVGPTGHVVGTDFCADMLSFAPDKARQQNVDVDFAVADAMDLPYGDATFDIASISFGIRNVDDPVKCLDEMARVVKPGGKVVVLEFGQPKGIVGLSYRLYSRYVIPTIGGMLTGNRKAYEYLPSTAAAFPAQEKFLDLMRKTGRYQACRYIPLTGGIAYLYIGTVGQR</sequence>
<dbReference type="PROSITE" id="PS01184">
    <property type="entry name" value="UBIE_2"/>
    <property type="match status" value="1"/>
</dbReference>
<organism evidence="6 7">
    <name type="scientific">Candidatus Kapaibacterium thiocyanatum</name>
    <dbReference type="NCBI Taxonomy" id="1895771"/>
    <lineage>
        <taxon>Bacteria</taxon>
        <taxon>Pseudomonadati</taxon>
        <taxon>Candidatus Kapaibacteriota</taxon>
        <taxon>Candidatus Kapaibacteriia</taxon>
        <taxon>Candidatus Kapaibacteriales</taxon>
        <taxon>Candidatus Kapaibacteriaceae</taxon>
        <taxon>Candidatus Kapaibacterium</taxon>
    </lineage>
</organism>
<dbReference type="GO" id="GO:0043770">
    <property type="term" value="F:demethylmenaquinone methyltransferase activity"/>
    <property type="evidence" value="ECO:0007669"/>
    <property type="project" value="UniProtKB-UniRule"/>
</dbReference>
<dbReference type="EMBL" id="MKVH01000009">
    <property type="protein sequence ID" value="OJX59691.1"/>
    <property type="molecule type" value="Genomic_DNA"/>
</dbReference>
<feature type="binding site" evidence="5">
    <location>
        <begin position="101"/>
        <end position="102"/>
    </location>
    <ligand>
        <name>S-adenosyl-L-methionine</name>
        <dbReference type="ChEBI" id="CHEBI:59789"/>
    </ligand>
</feature>
<keyword evidence="4 5" id="KW-0949">S-adenosyl-L-methionine</keyword>